<name>A0A1H3CXB4_9ACTN</name>
<dbReference type="Proteomes" id="UP000198921">
    <property type="component" value="Unassembled WGS sequence"/>
</dbReference>
<proteinExistence type="predicted"/>
<protein>
    <recommendedName>
        <fullName evidence="5">DUF732 domain-containing protein</fullName>
    </recommendedName>
</protein>
<keyword evidence="2" id="KW-1133">Transmembrane helix</keyword>
<keyword evidence="2" id="KW-0812">Transmembrane</keyword>
<evidence type="ECO:0000313" key="4">
    <source>
        <dbReference type="Proteomes" id="UP000198921"/>
    </source>
</evidence>
<evidence type="ECO:0008006" key="5">
    <source>
        <dbReference type="Google" id="ProtNLM"/>
    </source>
</evidence>
<feature type="compositionally biased region" description="Low complexity" evidence="1">
    <location>
        <begin position="64"/>
        <end position="74"/>
    </location>
</feature>
<organism evidence="3 4">
    <name type="scientific">Geodermatophilus africanus</name>
    <dbReference type="NCBI Taxonomy" id="1137993"/>
    <lineage>
        <taxon>Bacteria</taxon>
        <taxon>Bacillati</taxon>
        <taxon>Actinomycetota</taxon>
        <taxon>Actinomycetes</taxon>
        <taxon>Geodermatophilales</taxon>
        <taxon>Geodermatophilaceae</taxon>
        <taxon>Geodermatophilus</taxon>
    </lineage>
</organism>
<gene>
    <name evidence="3" type="ORF">SAMN05660209_00783</name>
</gene>
<sequence length="166" mass="17409">MADQSSSPSDRHRHAHRAAAGGRRRRLLLIAVGVLVVAVIAAVLVVSSWDRSDDAVAGQAVAPAPAAASTTPTPTSLPPATPGPTTGETTTTPDVPVEFADAMRQIGIPLDPHTGWVVAEGICVRLGQPEYDQFTMSEGVERVFPSVPDEQAHEFVAMVAESVCHL</sequence>
<accession>A0A1H3CXB4</accession>
<keyword evidence="2" id="KW-0472">Membrane</keyword>
<reference evidence="4" key="1">
    <citation type="submission" date="2016-10" db="EMBL/GenBank/DDBJ databases">
        <authorList>
            <person name="Varghese N."/>
            <person name="Submissions S."/>
        </authorList>
    </citation>
    <scope>NUCLEOTIDE SEQUENCE [LARGE SCALE GENOMIC DNA]</scope>
    <source>
        <strain evidence="4">DSM 45422</strain>
    </source>
</reference>
<dbReference type="AlphaFoldDB" id="A0A1H3CXB4"/>
<dbReference type="EMBL" id="FNOT01000002">
    <property type="protein sequence ID" value="SDX58862.1"/>
    <property type="molecule type" value="Genomic_DNA"/>
</dbReference>
<evidence type="ECO:0000256" key="1">
    <source>
        <dbReference type="SAM" id="MobiDB-lite"/>
    </source>
</evidence>
<keyword evidence="4" id="KW-1185">Reference proteome</keyword>
<feature type="compositionally biased region" description="Low complexity" evidence="1">
    <location>
        <begin position="83"/>
        <end position="92"/>
    </location>
</feature>
<evidence type="ECO:0000313" key="3">
    <source>
        <dbReference type="EMBL" id="SDX58862.1"/>
    </source>
</evidence>
<feature type="region of interest" description="Disordered" evidence="1">
    <location>
        <begin position="64"/>
        <end position="92"/>
    </location>
</feature>
<feature type="transmembrane region" description="Helical" evidence="2">
    <location>
        <begin position="27"/>
        <end position="49"/>
    </location>
</feature>
<evidence type="ECO:0000256" key="2">
    <source>
        <dbReference type="SAM" id="Phobius"/>
    </source>
</evidence>